<accession>X1F8Y0</accession>
<evidence type="ECO:0000313" key="1">
    <source>
        <dbReference type="EMBL" id="GAH41407.1"/>
    </source>
</evidence>
<comment type="caution">
    <text evidence="1">The sequence shown here is derived from an EMBL/GenBank/DDBJ whole genome shotgun (WGS) entry which is preliminary data.</text>
</comment>
<sequence>DYFKRQRHRTPGRGWKFLNQDEIEQTKEKLLSGDLKIRQEAARELEKKVKDNLKIIS</sequence>
<organism evidence="1">
    <name type="scientific">marine sediment metagenome</name>
    <dbReference type="NCBI Taxonomy" id="412755"/>
    <lineage>
        <taxon>unclassified sequences</taxon>
        <taxon>metagenomes</taxon>
        <taxon>ecological metagenomes</taxon>
    </lineage>
</organism>
<reference evidence="1" key="1">
    <citation type="journal article" date="2014" name="Front. Microbiol.">
        <title>High frequency of phylogenetically diverse reductive dehalogenase-homologous genes in deep subseafloor sedimentary metagenomes.</title>
        <authorList>
            <person name="Kawai M."/>
            <person name="Futagami T."/>
            <person name="Toyoda A."/>
            <person name="Takaki Y."/>
            <person name="Nishi S."/>
            <person name="Hori S."/>
            <person name="Arai W."/>
            <person name="Tsubouchi T."/>
            <person name="Morono Y."/>
            <person name="Uchiyama I."/>
            <person name="Ito T."/>
            <person name="Fujiyama A."/>
            <person name="Inagaki F."/>
            <person name="Takami H."/>
        </authorList>
    </citation>
    <scope>NUCLEOTIDE SEQUENCE</scope>
    <source>
        <strain evidence="1">Expedition CK06-06</strain>
    </source>
</reference>
<dbReference type="AlphaFoldDB" id="X1F8Y0"/>
<protein>
    <submittedName>
        <fullName evidence="1">Uncharacterized protein</fullName>
    </submittedName>
</protein>
<feature type="non-terminal residue" evidence="1">
    <location>
        <position position="1"/>
    </location>
</feature>
<gene>
    <name evidence="1" type="ORF">S03H2_22963</name>
</gene>
<name>X1F8Y0_9ZZZZ</name>
<proteinExistence type="predicted"/>
<dbReference type="EMBL" id="BARU01012460">
    <property type="protein sequence ID" value="GAH41407.1"/>
    <property type="molecule type" value="Genomic_DNA"/>
</dbReference>